<dbReference type="Gene3D" id="3.30.110.90">
    <property type="entry name" value="Amidohydrolase"/>
    <property type="match status" value="1"/>
</dbReference>
<dbReference type="SUPFAM" id="SSF51338">
    <property type="entry name" value="Composite domain of metallo-dependent hydrolases"/>
    <property type="match status" value="1"/>
</dbReference>
<gene>
    <name evidence="3" type="ORF">SYV04_38540</name>
</gene>
<dbReference type="Pfam" id="PF01979">
    <property type="entry name" value="Amidohydro_1"/>
    <property type="match status" value="1"/>
</dbReference>
<dbReference type="EMBL" id="JAXIVS010000019">
    <property type="protein sequence ID" value="MDY7232351.1"/>
    <property type="molecule type" value="Genomic_DNA"/>
</dbReference>
<reference evidence="3 4" key="1">
    <citation type="submission" date="2023-12" db="EMBL/GenBank/DDBJ databases">
        <title>the genome sequence of Hyalangium sp. s54d21.</title>
        <authorList>
            <person name="Zhang X."/>
        </authorList>
    </citation>
    <scope>NUCLEOTIDE SEQUENCE [LARGE SCALE GENOMIC DNA]</scope>
    <source>
        <strain evidence="4">s54d21</strain>
    </source>
</reference>
<evidence type="ECO:0000259" key="2">
    <source>
        <dbReference type="Pfam" id="PF01979"/>
    </source>
</evidence>
<evidence type="ECO:0000256" key="1">
    <source>
        <dbReference type="SAM" id="SignalP"/>
    </source>
</evidence>
<dbReference type="RefSeq" id="WP_321551059.1">
    <property type="nucleotide sequence ID" value="NZ_JAXIVS010000019.1"/>
</dbReference>
<proteinExistence type="predicted"/>
<feature type="chain" id="PRO_5047101915" evidence="1">
    <location>
        <begin position="27"/>
        <end position="477"/>
    </location>
</feature>
<keyword evidence="1" id="KW-0732">Signal</keyword>
<comment type="caution">
    <text evidence="3">The sequence shown here is derived from an EMBL/GenBank/DDBJ whole genome shotgun (WGS) entry which is preliminary data.</text>
</comment>
<dbReference type="InterPro" id="IPR011059">
    <property type="entry name" value="Metal-dep_hydrolase_composite"/>
</dbReference>
<dbReference type="Gene3D" id="3.40.50.10910">
    <property type="entry name" value="Amidohydrolase"/>
    <property type="match status" value="1"/>
</dbReference>
<dbReference type="InterPro" id="IPR032466">
    <property type="entry name" value="Metal_Hydrolase"/>
</dbReference>
<dbReference type="Gene3D" id="1.20.58.520">
    <property type="entry name" value="Amidohydrolase"/>
    <property type="match status" value="1"/>
</dbReference>
<dbReference type="PANTHER" id="PTHR43135">
    <property type="entry name" value="ALPHA-D-RIBOSE 1-METHYLPHOSPHONATE 5-TRIPHOSPHATE DIPHOSPHATASE"/>
    <property type="match status" value="1"/>
</dbReference>
<organism evidence="3 4">
    <name type="scientific">Hyalangium rubrum</name>
    <dbReference type="NCBI Taxonomy" id="3103134"/>
    <lineage>
        <taxon>Bacteria</taxon>
        <taxon>Pseudomonadati</taxon>
        <taxon>Myxococcota</taxon>
        <taxon>Myxococcia</taxon>
        <taxon>Myxococcales</taxon>
        <taxon>Cystobacterineae</taxon>
        <taxon>Archangiaceae</taxon>
        <taxon>Hyalangium</taxon>
    </lineage>
</organism>
<name>A0ABU5HGI6_9BACT</name>
<dbReference type="PROSITE" id="PS51257">
    <property type="entry name" value="PROKAR_LIPOPROTEIN"/>
    <property type="match status" value="1"/>
</dbReference>
<accession>A0ABU5HGI6</accession>
<protein>
    <submittedName>
        <fullName evidence="3">Amidohydrolase family protein</fullName>
    </submittedName>
</protein>
<dbReference type="Proteomes" id="UP001291309">
    <property type="component" value="Unassembled WGS sequence"/>
</dbReference>
<feature type="domain" description="Amidohydrolase-related" evidence="2">
    <location>
        <begin position="97"/>
        <end position="452"/>
    </location>
</feature>
<sequence length="477" mass="49856">MKAHSGRAPRAWWLGLLMALMGCATAQSAESGAAPASATSGEPVTAFVGVSVLPLDSDTVLVDQTVVVRGERIEAIGPTPSTPVPAGATRIDGAGRYLMPGLVDMHLHLMPGEGAPSDPAVQQLSLLLANGITTARALVAPPTALALRERVARREVLGPLLRVAGPSFHGKSVQGPEQARQKVREQKAAGYDLIKTHGGLGRETYDAMVAEAKAQGLRVSGHVTPDVGLARALEAGQQIEHLDGYLAALLPPGDKAEVGQVELGDVLSRMDLARLPAIAEATKRAGIFNSPTLALFEVVASEGAVPELRTQRELRYVPSAAVDAWTKELLTGPLSQAPAANKQKFLELRRQVLRGLHAAGVPLLVGSDSPQLFMVSGFALHREMEAQVAAGLPPLAVLQAATRNAAAYFGESSQWGAVAPGQRADLLLLNGNPLKDIQLARAIAGVMARGQWLPKSELDAKLEEAATAAKATKAAGK</sequence>
<dbReference type="SUPFAM" id="SSF51556">
    <property type="entry name" value="Metallo-dependent hydrolases"/>
    <property type="match status" value="1"/>
</dbReference>
<evidence type="ECO:0000313" key="4">
    <source>
        <dbReference type="Proteomes" id="UP001291309"/>
    </source>
</evidence>
<feature type="signal peptide" evidence="1">
    <location>
        <begin position="1"/>
        <end position="26"/>
    </location>
</feature>
<evidence type="ECO:0000313" key="3">
    <source>
        <dbReference type="EMBL" id="MDY7232351.1"/>
    </source>
</evidence>
<keyword evidence="4" id="KW-1185">Reference proteome</keyword>
<dbReference type="InterPro" id="IPR051781">
    <property type="entry name" value="Metallo-dep_Hydrolase"/>
</dbReference>
<dbReference type="InterPro" id="IPR006680">
    <property type="entry name" value="Amidohydro-rel"/>
</dbReference>
<dbReference type="Gene3D" id="2.30.40.10">
    <property type="entry name" value="Urease, subunit C, domain 1"/>
    <property type="match status" value="1"/>
</dbReference>
<dbReference type="PANTHER" id="PTHR43135:SF3">
    <property type="entry name" value="ALPHA-D-RIBOSE 1-METHYLPHOSPHONATE 5-TRIPHOSPHATE DIPHOSPHATASE"/>
    <property type="match status" value="1"/>
</dbReference>